<protein>
    <submittedName>
        <fullName evidence="1">Unannotated protein</fullName>
    </submittedName>
</protein>
<organism evidence="1">
    <name type="scientific">freshwater metagenome</name>
    <dbReference type="NCBI Taxonomy" id="449393"/>
    <lineage>
        <taxon>unclassified sequences</taxon>
        <taxon>metagenomes</taxon>
        <taxon>ecological metagenomes</taxon>
    </lineage>
</organism>
<gene>
    <name evidence="1" type="ORF">UFOPK3564_04144</name>
</gene>
<dbReference type="AlphaFoldDB" id="A0A6J7L2C3"/>
<proteinExistence type="predicted"/>
<dbReference type="EMBL" id="CAFBMK010000512">
    <property type="protein sequence ID" value="CAB4962306.1"/>
    <property type="molecule type" value="Genomic_DNA"/>
</dbReference>
<reference evidence="1" key="1">
    <citation type="submission" date="2020-05" db="EMBL/GenBank/DDBJ databases">
        <authorList>
            <person name="Chiriac C."/>
            <person name="Salcher M."/>
            <person name="Ghai R."/>
            <person name="Kavagutti S V."/>
        </authorList>
    </citation>
    <scope>NUCLEOTIDE SEQUENCE</scope>
</reference>
<name>A0A6J7L2C3_9ZZZZ</name>
<evidence type="ECO:0000313" key="1">
    <source>
        <dbReference type="EMBL" id="CAB4962306.1"/>
    </source>
</evidence>
<accession>A0A6J7L2C3</accession>
<sequence length="53" mass="6368">MRGTRWLVEDRCDRTTRVRVFEGVVEVRDRVRGRRVTLRDGAQYVAPGPRRRR</sequence>